<dbReference type="Proteomes" id="UP000616837">
    <property type="component" value="Unassembled WGS sequence"/>
</dbReference>
<dbReference type="InterPro" id="IPR051532">
    <property type="entry name" value="Ester_Hydrolysis_Enzymes"/>
</dbReference>
<dbReference type="SUPFAM" id="SSF52266">
    <property type="entry name" value="SGNH hydrolase"/>
    <property type="match status" value="1"/>
</dbReference>
<keyword evidence="3" id="KW-1185">Reference proteome</keyword>
<evidence type="ECO:0000313" key="2">
    <source>
        <dbReference type="EMBL" id="MBD7894542.1"/>
    </source>
</evidence>
<evidence type="ECO:0000313" key="3">
    <source>
        <dbReference type="Proteomes" id="UP000616837"/>
    </source>
</evidence>
<evidence type="ECO:0000259" key="1">
    <source>
        <dbReference type="Pfam" id="PF13472"/>
    </source>
</evidence>
<dbReference type="SUPFAM" id="SSF75005">
    <property type="entry name" value="Arabinanase/levansucrase/invertase"/>
    <property type="match status" value="1"/>
</dbReference>
<dbReference type="RefSeq" id="WP_191683918.1">
    <property type="nucleotide sequence ID" value="NZ_JACSQW010000004.1"/>
</dbReference>
<proteinExistence type="predicted"/>
<dbReference type="InterPro" id="IPR036514">
    <property type="entry name" value="SGNH_hydro_sf"/>
</dbReference>
<dbReference type="InterPro" id="IPR023296">
    <property type="entry name" value="Glyco_hydro_beta-prop_sf"/>
</dbReference>
<dbReference type="Pfam" id="PF13472">
    <property type="entry name" value="Lipase_GDSL_2"/>
    <property type="match status" value="1"/>
</dbReference>
<name>A0ABR8PB62_9LACO</name>
<dbReference type="Gene3D" id="2.115.10.20">
    <property type="entry name" value="Glycosyl hydrolase domain, family 43"/>
    <property type="match status" value="1"/>
</dbReference>
<dbReference type="CDD" id="cd00229">
    <property type="entry name" value="SGNH_hydrolase"/>
    <property type="match status" value="1"/>
</dbReference>
<gene>
    <name evidence="2" type="ORF">H9564_02195</name>
</gene>
<comment type="caution">
    <text evidence="2">The sequence shown here is derived from an EMBL/GenBank/DDBJ whole genome shotgun (WGS) entry which is preliminary data.</text>
</comment>
<dbReference type="Gene3D" id="3.40.50.1110">
    <property type="entry name" value="SGNH hydrolase"/>
    <property type="match status" value="1"/>
</dbReference>
<accession>A0ABR8PB62</accession>
<dbReference type="InterPro" id="IPR013830">
    <property type="entry name" value="SGNH_hydro"/>
</dbReference>
<protein>
    <recommendedName>
        <fullName evidence="1">SGNH hydrolase-type esterase domain-containing protein</fullName>
    </recommendedName>
</protein>
<reference evidence="2 3" key="1">
    <citation type="submission" date="2020-08" db="EMBL/GenBank/DDBJ databases">
        <title>A Genomic Blueprint of the Chicken Gut Microbiome.</title>
        <authorList>
            <person name="Gilroy R."/>
            <person name="Ravi A."/>
            <person name="Getino M."/>
            <person name="Pursley I."/>
            <person name="Horton D.L."/>
            <person name="Alikhan N.-F."/>
            <person name="Baker D."/>
            <person name="Gharbi K."/>
            <person name="Hall N."/>
            <person name="Watson M."/>
            <person name="Adriaenssens E.M."/>
            <person name="Foster-Nyarko E."/>
            <person name="Jarju S."/>
            <person name="Secka A."/>
            <person name="Antonio M."/>
            <person name="Oren A."/>
            <person name="Chaudhuri R."/>
            <person name="La Ragione R.M."/>
            <person name="Hildebrand F."/>
            <person name="Pallen M.J."/>
        </authorList>
    </citation>
    <scope>NUCLEOTIDE SEQUENCE [LARGE SCALE GENOMIC DNA]</scope>
    <source>
        <strain evidence="2 3">Sa3CUN2</strain>
    </source>
</reference>
<dbReference type="PANTHER" id="PTHR30383">
    <property type="entry name" value="THIOESTERASE 1/PROTEASE 1/LYSOPHOSPHOLIPASE L1"/>
    <property type="match status" value="1"/>
</dbReference>
<dbReference type="EMBL" id="JACSQW010000004">
    <property type="protein sequence ID" value="MBD7894542.1"/>
    <property type="molecule type" value="Genomic_DNA"/>
</dbReference>
<sequence>MKIIMLGDSITQGWNGSQVTPYTLANTIEAKTGNTVTNAGIGGTLVNSGNNCFSSVVNNYNFKDYDMVIIMYGTNDFGAQGESLNTLKDGYQQGLDKIKSDNPNIQIRLVTPIRDYAVGSGDMTWKNAVGVSQNMINDAVVQIARNNNAEVYDWRDNPVVTSSSQLAPDKIHPTDVTYKSMGEALASWIGIRSQVVNTETDILSEIEQYKFIYFGFDPAGENSSNLWKATPALCGSNDAIDWTLIAEFPQLGNLRDGNIAKYNDYYWITGTTGLYRTKDFQTFKSFDVSFLQRDGYTDIWAPEFFTDYSDNWHLVWGAVSDSRHVYVADFDPETGEVTNSWQMVNEDHGMDPHIWKMNGKYYLSIDAYWLYEADSYMGPYTLIKNNIEHSDENGKTIWYEAGETLVDGDTIYFYCDHITGSVPGVTDSGQMVVQTANIHDLSKWTGPQNVTSSINMRHGSFLKVESGSDATVTKVSLTHIDKPFDLGINTKHNYEQCLSAINTIYNRFGKLLGDDVGAKPDHLQLRSSGLDRNAWLYIVHVFDQLELEINKAVGVFRSNGFANIRTRQDFDYIELVRPLNLMIDTSYQTTLNNNWDQVQTTLNDLLAVLTKFHA</sequence>
<organism evidence="2 3">
    <name type="scientific">Limosilactobacillus avistercoris</name>
    <dbReference type="NCBI Taxonomy" id="2762243"/>
    <lineage>
        <taxon>Bacteria</taxon>
        <taxon>Bacillati</taxon>
        <taxon>Bacillota</taxon>
        <taxon>Bacilli</taxon>
        <taxon>Lactobacillales</taxon>
        <taxon>Lactobacillaceae</taxon>
        <taxon>Limosilactobacillus</taxon>
    </lineage>
</organism>
<feature type="domain" description="SGNH hydrolase-type esterase" evidence="1">
    <location>
        <begin position="6"/>
        <end position="178"/>
    </location>
</feature>